<accession>A0ABW6KIX5</accession>
<evidence type="ECO:0008006" key="4">
    <source>
        <dbReference type="Google" id="ProtNLM"/>
    </source>
</evidence>
<proteinExistence type="predicted"/>
<evidence type="ECO:0000313" key="2">
    <source>
        <dbReference type="EMBL" id="MFE8704200.1"/>
    </source>
</evidence>
<keyword evidence="1" id="KW-1133">Transmembrane helix</keyword>
<reference evidence="2 3" key="1">
    <citation type="submission" date="2024-08" db="EMBL/GenBank/DDBJ databases">
        <title>Two novel Cytobacillus novel species.</title>
        <authorList>
            <person name="Liu G."/>
        </authorList>
    </citation>
    <scope>NUCLEOTIDE SEQUENCE [LARGE SCALE GENOMIC DNA]</scope>
    <source>
        <strain evidence="2 3">FJAT-54145</strain>
    </source>
</reference>
<keyword evidence="3" id="KW-1185">Reference proteome</keyword>
<name>A0ABW6KIX5_9BACI</name>
<keyword evidence="1" id="KW-0472">Membrane</keyword>
<evidence type="ECO:0000313" key="3">
    <source>
        <dbReference type="Proteomes" id="UP001601059"/>
    </source>
</evidence>
<dbReference type="Proteomes" id="UP001601059">
    <property type="component" value="Unassembled WGS sequence"/>
</dbReference>
<sequence length="81" mass="9194">MNKNRYLLCLLACGVMLYYALPNLSVFSEGPQGIFALSWLLLALFVVAGNLSALLYAPKRRAKAVPKYKVEKVRQRVRSYQ</sequence>
<organism evidence="2 3">
    <name type="scientific">Cytobacillus spartinae</name>
    <dbReference type="NCBI Taxonomy" id="3299023"/>
    <lineage>
        <taxon>Bacteria</taxon>
        <taxon>Bacillati</taxon>
        <taxon>Bacillota</taxon>
        <taxon>Bacilli</taxon>
        <taxon>Bacillales</taxon>
        <taxon>Bacillaceae</taxon>
        <taxon>Cytobacillus</taxon>
    </lineage>
</organism>
<gene>
    <name evidence="2" type="ORF">ACFYKX_26915</name>
</gene>
<evidence type="ECO:0000256" key="1">
    <source>
        <dbReference type="SAM" id="Phobius"/>
    </source>
</evidence>
<comment type="caution">
    <text evidence="2">The sequence shown here is derived from an EMBL/GenBank/DDBJ whole genome shotgun (WGS) entry which is preliminary data.</text>
</comment>
<protein>
    <recommendedName>
        <fullName evidence="4">Permease</fullName>
    </recommendedName>
</protein>
<dbReference type="EMBL" id="JBIACK010000028">
    <property type="protein sequence ID" value="MFE8704200.1"/>
    <property type="molecule type" value="Genomic_DNA"/>
</dbReference>
<keyword evidence="1" id="KW-0812">Transmembrane</keyword>
<feature type="transmembrane region" description="Helical" evidence="1">
    <location>
        <begin position="32"/>
        <end position="57"/>
    </location>
</feature>
<dbReference type="RefSeq" id="WP_389365373.1">
    <property type="nucleotide sequence ID" value="NZ_JBIACK010000028.1"/>
</dbReference>